<organism evidence="3">
    <name type="scientific">Laccaria bicolor (strain S238N-H82 / ATCC MYA-4686)</name>
    <name type="common">Bicoloured deceiver</name>
    <name type="synonym">Laccaria laccata var. bicolor</name>
    <dbReference type="NCBI Taxonomy" id="486041"/>
    <lineage>
        <taxon>Eukaryota</taxon>
        <taxon>Fungi</taxon>
        <taxon>Dikarya</taxon>
        <taxon>Basidiomycota</taxon>
        <taxon>Agaricomycotina</taxon>
        <taxon>Agaricomycetes</taxon>
        <taxon>Agaricomycetidae</taxon>
        <taxon>Agaricales</taxon>
        <taxon>Agaricineae</taxon>
        <taxon>Hydnangiaceae</taxon>
        <taxon>Laccaria</taxon>
    </lineage>
</organism>
<dbReference type="EMBL" id="DS547690">
    <property type="protein sequence ID" value="EDQ98023.1"/>
    <property type="molecule type" value="Genomic_DNA"/>
</dbReference>
<dbReference type="AlphaFoldDB" id="B0E557"/>
<keyword evidence="1" id="KW-0472">Membrane</keyword>
<gene>
    <name evidence="2" type="ORF">LACBIDRAFT_336339</name>
</gene>
<dbReference type="Proteomes" id="UP000001194">
    <property type="component" value="Unassembled WGS sequence"/>
</dbReference>
<name>B0E557_LACBS</name>
<feature type="transmembrane region" description="Helical" evidence="1">
    <location>
        <begin position="35"/>
        <end position="56"/>
    </location>
</feature>
<feature type="transmembrane region" description="Helical" evidence="1">
    <location>
        <begin position="68"/>
        <end position="91"/>
    </location>
</feature>
<evidence type="ECO:0000313" key="2">
    <source>
        <dbReference type="EMBL" id="EDQ98023.1"/>
    </source>
</evidence>
<keyword evidence="1" id="KW-0812">Transmembrane</keyword>
<evidence type="ECO:0000313" key="3">
    <source>
        <dbReference type="Proteomes" id="UP000001194"/>
    </source>
</evidence>
<dbReference type="KEGG" id="lbc:LACBIDRAFT_336339"/>
<sequence length="106" mass="11055">MPLSAALIVQMSAVVVTVPENSFTGPSGAIPNVTMILHAVSASLAVVLPVAVNLHLPVVEIVVSGKKLILAMVENMLLGLGVATTTTTWILEPGSRMPPHLRELVL</sequence>
<keyword evidence="1" id="KW-1133">Transmembrane helix</keyword>
<dbReference type="InParanoid" id="B0E557"/>
<dbReference type="GeneID" id="6086981"/>
<dbReference type="RefSeq" id="XP_001891325.1">
    <property type="nucleotide sequence ID" value="XM_001891290.1"/>
</dbReference>
<reference evidence="2 3" key="1">
    <citation type="journal article" date="2008" name="Nature">
        <title>The genome of Laccaria bicolor provides insights into mycorrhizal symbiosis.</title>
        <authorList>
            <person name="Martin F."/>
            <person name="Aerts A."/>
            <person name="Ahren D."/>
            <person name="Brun A."/>
            <person name="Danchin E.G.J."/>
            <person name="Duchaussoy F."/>
            <person name="Gibon J."/>
            <person name="Kohler A."/>
            <person name="Lindquist E."/>
            <person name="Pereda V."/>
            <person name="Salamov A."/>
            <person name="Shapiro H.J."/>
            <person name="Wuyts J."/>
            <person name="Blaudez D."/>
            <person name="Buee M."/>
            <person name="Brokstein P."/>
            <person name="Canbaeck B."/>
            <person name="Cohen D."/>
            <person name="Courty P.E."/>
            <person name="Coutinho P.M."/>
            <person name="Delaruelle C."/>
            <person name="Detter J.C."/>
            <person name="Deveau A."/>
            <person name="DiFazio S."/>
            <person name="Duplessis S."/>
            <person name="Fraissinet-Tachet L."/>
            <person name="Lucic E."/>
            <person name="Frey-Klett P."/>
            <person name="Fourrey C."/>
            <person name="Feussner I."/>
            <person name="Gay G."/>
            <person name="Grimwood J."/>
            <person name="Hoegger P.J."/>
            <person name="Jain P."/>
            <person name="Kilaru S."/>
            <person name="Labbe J."/>
            <person name="Lin Y.C."/>
            <person name="Legue V."/>
            <person name="Le Tacon F."/>
            <person name="Marmeisse R."/>
            <person name="Melayah D."/>
            <person name="Montanini B."/>
            <person name="Muratet M."/>
            <person name="Nehls U."/>
            <person name="Niculita-Hirzel H."/>
            <person name="Oudot-Le Secq M.P."/>
            <person name="Peter M."/>
            <person name="Quesneville H."/>
            <person name="Rajashekar B."/>
            <person name="Reich M."/>
            <person name="Rouhier N."/>
            <person name="Schmutz J."/>
            <person name="Yin T."/>
            <person name="Chalot M."/>
            <person name="Henrissat B."/>
            <person name="Kuees U."/>
            <person name="Lucas S."/>
            <person name="Van de Peer Y."/>
            <person name="Podila G.K."/>
            <person name="Polle A."/>
            <person name="Pukkila P.J."/>
            <person name="Richardson P.M."/>
            <person name="Rouze P."/>
            <person name="Sanders I.R."/>
            <person name="Stajich J.E."/>
            <person name="Tunlid A."/>
            <person name="Tuskan G."/>
            <person name="Grigoriev I.V."/>
        </authorList>
    </citation>
    <scope>NUCLEOTIDE SEQUENCE [LARGE SCALE GENOMIC DNA]</scope>
    <source>
        <strain evidence="3">S238N-H82 / ATCC MYA-4686</strain>
    </source>
</reference>
<keyword evidence="3" id="KW-1185">Reference proteome</keyword>
<accession>B0E557</accession>
<evidence type="ECO:0000256" key="1">
    <source>
        <dbReference type="SAM" id="Phobius"/>
    </source>
</evidence>
<protein>
    <submittedName>
        <fullName evidence="2">Predicted protein</fullName>
    </submittedName>
</protein>
<proteinExistence type="predicted"/>
<dbReference type="HOGENOM" id="CLU_2223728_0_0_1"/>